<comment type="similarity">
    <text evidence="2 7">Belongs to the PhoU family.</text>
</comment>
<dbReference type="NCBIfam" id="TIGR02135">
    <property type="entry name" value="phoU_full"/>
    <property type="match status" value="1"/>
</dbReference>
<dbReference type="HOGENOM" id="CLU_078518_3_0_0"/>
<comment type="subunit">
    <text evidence="3 7">Homodimer.</text>
</comment>
<dbReference type="PANTHER" id="PTHR42930:SF3">
    <property type="entry name" value="PHOSPHATE-SPECIFIC TRANSPORT SYSTEM ACCESSORY PROTEIN PHOU"/>
    <property type="match status" value="1"/>
</dbReference>
<evidence type="ECO:0000256" key="5">
    <source>
        <dbReference type="ARBA" id="ARBA00022490"/>
    </source>
</evidence>
<keyword evidence="6 7" id="KW-0592">Phosphate transport</keyword>
<dbReference type="GO" id="GO:0030643">
    <property type="term" value="P:intracellular phosphate ion homeostasis"/>
    <property type="evidence" value="ECO:0007669"/>
    <property type="project" value="InterPro"/>
</dbReference>
<dbReference type="RefSeq" id="WP_006582769.1">
    <property type="nucleotide sequence ID" value="NZ_CM001377.1"/>
</dbReference>
<evidence type="ECO:0000256" key="1">
    <source>
        <dbReference type="ARBA" id="ARBA00004496"/>
    </source>
</evidence>
<evidence type="ECO:0000313" key="10">
    <source>
        <dbReference type="Proteomes" id="UP000005730"/>
    </source>
</evidence>
<name>H0UMZ8_9BACT</name>
<dbReference type="STRING" id="926567.TheveDRAFT_0089"/>
<proteinExistence type="inferred from homology"/>
<reference evidence="9 10" key="1">
    <citation type="submission" date="2011-10" db="EMBL/GenBank/DDBJ databases">
        <title>The Noncontiguous Finished genome of Thermanaerovibrio velox DSM 12556.</title>
        <authorList>
            <consortium name="US DOE Joint Genome Institute (JGI-PGF)"/>
            <person name="Lucas S."/>
            <person name="Copeland A."/>
            <person name="Lapidus A."/>
            <person name="Glavina del Rio T."/>
            <person name="Dalin E."/>
            <person name="Tice H."/>
            <person name="Bruce D."/>
            <person name="Goodwin L."/>
            <person name="Pitluck S."/>
            <person name="Peters L."/>
            <person name="Mikhailova N."/>
            <person name="Teshima H."/>
            <person name="Kyrpides N."/>
            <person name="Mavromatis K."/>
            <person name="Ivanova N."/>
            <person name="Markowitz V."/>
            <person name="Cheng J.-F."/>
            <person name="Hugenholtz P."/>
            <person name="Woyke T."/>
            <person name="Wu D."/>
            <person name="Spring S."/>
            <person name="Brambilla E.-M."/>
            <person name="Klenk H.-P."/>
            <person name="Eisen J.A."/>
        </authorList>
    </citation>
    <scope>NUCLEOTIDE SEQUENCE [LARGE SCALE GENOMIC DNA]</scope>
    <source>
        <strain evidence="9 10">DSM 12556</strain>
    </source>
</reference>
<dbReference type="Proteomes" id="UP000005730">
    <property type="component" value="Chromosome"/>
</dbReference>
<evidence type="ECO:0000259" key="8">
    <source>
        <dbReference type="Pfam" id="PF01895"/>
    </source>
</evidence>
<comment type="function">
    <text evidence="7">Plays a role in the regulation of phosphate uptake.</text>
</comment>
<dbReference type="InterPro" id="IPR026022">
    <property type="entry name" value="PhoU_dom"/>
</dbReference>
<dbReference type="FunFam" id="1.20.58.220:FF:000004">
    <property type="entry name" value="Phosphate-specific transport system accessory protein PhoU"/>
    <property type="match status" value="1"/>
</dbReference>
<keyword evidence="4 7" id="KW-0813">Transport</keyword>
<dbReference type="PANTHER" id="PTHR42930">
    <property type="entry name" value="PHOSPHATE-SPECIFIC TRANSPORT SYSTEM ACCESSORY PROTEIN PHOU"/>
    <property type="match status" value="1"/>
</dbReference>
<dbReference type="GO" id="GO:0006817">
    <property type="term" value="P:phosphate ion transport"/>
    <property type="evidence" value="ECO:0007669"/>
    <property type="project" value="UniProtKB-KW"/>
</dbReference>
<evidence type="ECO:0000313" key="9">
    <source>
        <dbReference type="EMBL" id="EHM09277.1"/>
    </source>
</evidence>
<dbReference type="Pfam" id="PF01895">
    <property type="entry name" value="PhoU"/>
    <property type="match status" value="2"/>
</dbReference>
<evidence type="ECO:0000256" key="3">
    <source>
        <dbReference type="ARBA" id="ARBA00011738"/>
    </source>
</evidence>
<dbReference type="SUPFAM" id="SSF109755">
    <property type="entry name" value="PhoU-like"/>
    <property type="match status" value="1"/>
</dbReference>
<organism evidence="9 10">
    <name type="scientific">Thermanaerovibrio velox DSM 12556</name>
    <dbReference type="NCBI Taxonomy" id="926567"/>
    <lineage>
        <taxon>Bacteria</taxon>
        <taxon>Thermotogati</taxon>
        <taxon>Synergistota</taxon>
        <taxon>Synergistia</taxon>
        <taxon>Synergistales</taxon>
        <taxon>Synergistaceae</taxon>
        <taxon>Thermanaerovibrio</taxon>
    </lineage>
</organism>
<evidence type="ECO:0000256" key="2">
    <source>
        <dbReference type="ARBA" id="ARBA00008107"/>
    </source>
</evidence>
<feature type="domain" description="PhoU" evidence="8">
    <location>
        <begin position="124"/>
        <end position="208"/>
    </location>
</feature>
<dbReference type="AlphaFoldDB" id="H0UMZ8"/>
<dbReference type="OrthoDB" id="9814256at2"/>
<protein>
    <recommendedName>
        <fullName evidence="7">Phosphate-specific transport system accessory protein PhoU</fullName>
    </recommendedName>
</protein>
<dbReference type="Gene3D" id="1.20.58.220">
    <property type="entry name" value="Phosphate transport system protein phou homolog 2, domain 2"/>
    <property type="match status" value="2"/>
</dbReference>
<comment type="subcellular location">
    <subcellularLocation>
        <location evidence="1 7">Cytoplasm</location>
    </subcellularLocation>
</comment>
<dbReference type="InterPro" id="IPR028366">
    <property type="entry name" value="PhoU"/>
</dbReference>
<accession>H0UMZ8</accession>
<dbReference type="GO" id="GO:0005737">
    <property type="term" value="C:cytoplasm"/>
    <property type="evidence" value="ECO:0007669"/>
    <property type="project" value="UniProtKB-SubCell"/>
</dbReference>
<gene>
    <name evidence="9" type="ORF">TheveDRAFT_0089</name>
</gene>
<dbReference type="EMBL" id="CM001377">
    <property type="protein sequence ID" value="EHM09277.1"/>
    <property type="molecule type" value="Genomic_DNA"/>
</dbReference>
<dbReference type="GO" id="GO:0045936">
    <property type="term" value="P:negative regulation of phosphate metabolic process"/>
    <property type="evidence" value="ECO:0007669"/>
    <property type="project" value="InterPro"/>
</dbReference>
<evidence type="ECO:0000256" key="7">
    <source>
        <dbReference type="PIRNR" id="PIRNR003107"/>
    </source>
</evidence>
<dbReference type="eggNOG" id="COG0704">
    <property type="taxonomic scope" value="Bacteria"/>
</dbReference>
<evidence type="ECO:0000256" key="4">
    <source>
        <dbReference type="ARBA" id="ARBA00022448"/>
    </source>
</evidence>
<keyword evidence="5 7" id="KW-0963">Cytoplasm</keyword>
<keyword evidence="10" id="KW-1185">Reference proteome</keyword>
<evidence type="ECO:0000256" key="6">
    <source>
        <dbReference type="ARBA" id="ARBA00022592"/>
    </source>
</evidence>
<sequence>MNSTSTRKHMDDELEIIRSAIMKLGAMAESSVRGGVRALQHRDQEMARKVLEDDDRSDELASWLDSSCLEFIARYQPLGADLRTMSCAIHMTVDLERIADLGVSVAKRALQMSDQEPIKPLLDIPRMGDLVCSMVDMAIRAFLNRDEELAKELCALDDQVDDLQSQVVRELLAIMLERPSTISQATSLAEVARVLERAGDHATNLGEHILFMSTGKRLKASQFRRPIGGVR</sequence>
<feature type="domain" description="PhoU" evidence="8">
    <location>
        <begin position="21"/>
        <end position="108"/>
    </location>
</feature>
<dbReference type="PIRSF" id="PIRSF003107">
    <property type="entry name" value="PhoU"/>
    <property type="match status" value="1"/>
</dbReference>
<dbReference type="InterPro" id="IPR038078">
    <property type="entry name" value="PhoU-like_sf"/>
</dbReference>